<reference evidence="2" key="2">
    <citation type="submission" date="2022-01" db="EMBL/GenBank/DDBJ databases">
        <authorList>
            <person name="Yamashiro T."/>
            <person name="Shiraishi A."/>
            <person name="Satake H."/>
            <person name="Nakayama K."/>
        </authorList>
    </citation>
    <scope>NUCLEOTIDE SEQUENCE</scope>
</reference>
<feature type="compositionally biased region" description="Acidic residues" evidence="1">
    <location>
        <begin position="258"/>
        <end position="269"/>
    </location>
</feature>
<dbReference type="PANTHER" id="PTHR48258">
    <property type="entry name" value="DUF4218 DOMAIN-CONTAINING PROTEIN-RELATED"/>
    <property type="match status" value="1"/>
</dbReference>
<dbReference type="EMBL" id="BQNB010017161">
    <property type="protein sequence ID" value="GJT60030.1"/>
    <property type="molecule type" value="Genomic_DNA"/>
</dbReference>
<feature type="compositionally biased region" description="Low complexity" evidence="1">
    <location>
        <begin position="208"/>
        <end position="223"/>
    </location>
</feature>
<feature type="region of interest" description="Disordered" evidence="1">
    <location>
        <begin position="241"/>
        <end position="269"/>
    </location>
</feature>
<sequence>MLEPPPPPAAAATKSTAAAATKVNSGQQFLGFISENPRPKKVNDGCSEELFSLACGPISTCTYPACIVNGVKFVVHERDIFHTTQCSGVSTSGLDGEMYYGQLEEIMKLTYIGNRKVVLFRCKWFDTINPKNLTARNRRSYIKHGIQHILTDRQPRGWKVVEHVYHRDVAESDQDVIHGSSSSNVTLSVELTNFEHTDLSINSESTEVDAPPVNDDNANANEGNAEDDVYAHVLDDDDDVVVSDDDEVNPSTNVEEVLSSDDSDDDNRS</sequence>
<dbReference type="Proteomes" id="UP001151760">
    <property type="component" value="Unassembled WGS sequence"/>
</dbReference>
<evidence type="ECO:0000313" key="2">
    <source>
        <dbReference type="EMBL" id="GJT60030.1"/>
    </source>
</evidence>
<evidence type="ECO:0000313" key="3">
    <source>
        <dbReference type="Proteomes" id="UP001151760"/>
    </source>
</evidence>
<evidence type="ECO:0000256" key="1">
    <source>
        <dbReference type="SAM" id="MobiDB-lite"/>
    </source>
</evidence>
<gene>
    <name evidence="2" type="ORF">Tco_1003563</name>
</gene>
<reference evidence="2" key="1">
    <citation type="journal article" date="2022" name="Int. J. Mol. Sci.">
        <title>Draft Genome of Tanacetum Coccineum: Genomic Comparison of Closely Related Tanacetum-Family Plants.</title>
        <authorList>
            <person name="Yamashiro T."/>
            <person name="Shiraishi A."/>
            <person name="Nakayama K."/>
            <person name="Satake H."/>
        </authorList>
    </citation>
    <scope>NUCLEOTIDE SEQUENCE</scope>
</reference>
<name>A0ABQ5FAS1_9ASTR</name>
<keyword evidence="3" id="KW-1185">Reference proteome</keyword>
<accession>A0ABQ5FAS1</accession>
<protein>
    <recommendedName>
        <fullName evidence="4">DUF4216 domain-containing protein</fullName>
    </recommendedName>
</protein>
<organism evidence="2 3">
    <name type="scientific">Tanacetum coccineum</name>
    <dbReference type="NCBI Taxonomy" id="301880"/>
    <lineage>
        <taxon>Eukaryota</taxon>
        <taxon>Viridiplantae</taxon>
        <taxon>Streptophyta</taxon>
        <taxon>Embryophyta</taxon>
        <taxon>Tracheophyta</taxon>
        <taxon>Spermatophyta</taxon>
        <taxon>Magnoliopsida</taxon>
        <taxon>eudicotyledons</taxon>
        <taxon>Gunneridae</taxon>
        <taxon>Pentapetalae</taxon>
        <taxon>asterids</taxon>
        <taxon>campanulids</taxon>
        <taxon>Asterales</taxon>
        <taxon>Asteraceae</taxon>
        <taxon>Asteroideae</taxon>
        <taxon>Anthemideae</taxon>
        <taxon>Anthemidinae</taxon>
        <taxon>Tanacetum</taxon>
    </lineage>
</organism>
<proteinExistence type="predicted"/>
<feature type="region of interest" description="Disordered" evidence="1">
    <location>
        <begin position="202"/>
        <end position="227"/>
    </location>
</feature>
<dbReference type="PANTHER" id="PTHR48258:SF14">
    <property type="entry name" value="OS02G0583300 PROTEIN"/>
    <property type="match status" value="1"/>
</dbReference>
<comment type="caution">
    <text evidence="2">The sequence shown here is derived from an EMBL/GenBank/DDBJ whole genome shotgun (WGS) entry which is preliminary data.</text>
</comment>
<evidence type="ECO:0008006" key="4">
    <source>
        <dbReference type="Google" id="ProtNLM"/>
    </source>
</evidence>